<organism evidence="2 3">
    <name type="scientific">Candidatus Neptunichlamydia vexilliferae</name>
    <dbReference type="NCBI Taxonomy" id="1651774"/>
    <lineage>
        <taxon>Bacteria</taxon>
        <taxon>Pseudomonadati</taxon>
        <taxon>Chlamydiota</taxon>
        <taxon>Chlamydiia</taxon>
        <taxon>Parachlamydiales</taxon>
        <taxon>Simkaniaceae</taxon>
        <taxon>Candidatus Neptunichlamydia</taxon>
    </lineage>
</organism>
<dbReference type="RefSeq" id="WP_194847914.1">
    <property type="nucleotide sequence ID" value="NZ_JAAEJV010000030.1"/>
</dbReference>
<name>A0ABS0AZR0_9BACT</name>
<proteinExistence type="predicted"/>
<reference evidence="2 3" key="1">
    <citation type="submission" date="2020-01" db="EMBL/GenBank/DDBJ databases">
        <title>Draft genome sequence of Cand. Neptunochlamydia vexilliferae K9.</title>
        <authorList>
            <person name="Schulz F."/>
            <person name="Koestlbacher S."/>
            <person name="Wascher F."/>
            <person name="Pizzetti I."/>
            <person name="Horn M."/>
        </authorList>
    </citation>
    <scope>NUCLEOTIDE SEQUENCE [LARGE SCALE GENOMIC DNA]</scope>
    <source>
        <strain evidence="2 3">K9</strain>
    </source>
</reference>
<dbReference type="EMBL" id="JAAEJV010000030">
    <property type="protein sequence ID" value="MBF5059615.1"/>
    <property type="molecule type" value="Genomic_DNA"/>
</dbReference>
<comment type="caution">
    <text evidence="2">The sequence shown here is derived from an EMBL/GenBank/DDBJ whole genome shotgun (WGS) entry which is preliminary data.</text>
</comment>
<keyword evidence="1" id="KW-0812">Transmembrane</keyword>
<dbReference type="Gene3D" id="1.20.1250.20">
    <property type="entry name" value="MFS general substrate transporter like domains"/>
    <property type="match status" value="1"/>
</dbReference>
<sequence length="99" mass="10426">MGTFSDRSCLLNPKKTKSLDRFACEIGTQKPGTSAENMQGKVMGISQGLGSLSLLFAPILAGVIAGINIAYVYPMAAFLILVSFGVLTAFGHKKTAITE</sequence>
<dbReference type="Proteomes" id="UP001194714">
    <property type="component" value="Unassembled WGS sequence"/>
</dbReference>
<keyword evidence="3" id="KW-1185">Reference proteome</keyword>
<evidence type="ECO:0000313" key="3">
    <source>
        <dbReference type="Proteomes" id="UP001194714"/>
    </source>
</evidence>
<evidence type="ECO:0008006" key="4">
    <source>
        <dbReference type="Google" id="ProtNLM"/>
    </source>
</evidence>
<keyword evidence="1" id="KW-0472">Membrane</keyword>
<protein>
    <recommendedName>
        <fullName evidence="4">Major facilitator superfamily (MFS) profile domain-containing protein</fullName>
    </recommendedName>
</protein>
<dbReference type="InterPro" id="IPR036259">
    <property type="entry name" value="MFS_trans_sf"/>
</dbReference>
<feature type="transmembrane region" description="Helical" evidence="1">
    <location>
        <begin position="71"/>
        <end position="90"/>
    </location>
</feature>
<gene>
    <name evidence="2" type="ORF">NEPTK9_001131</name>
</gene>
<dbReference type="SUPFAM" id="SSF103473">
    <property type="entry name" value="MFS general substrate transporter"/>
    <property type="match status" value="1"/>
</dbReference>
<evidence type="ECO:0000313" key="2">
    <source>
        <dbReference type="EMBL" id="MBF5059615.1"/>
    </source>
</evidence>
<feature type="transmembrane region" description="Helical" evidence="1">
    <location>
        <begin position="48"/>
        <end position="65"/>
    </location>
</feature>
<evidence type="ECO:0000256" key="1">
    <source>
        <dbReference type="SAM" id="Phobius"/>
    </source>
</evidence>
<keyword evidence="1" id="KW-1133">Transmembrane helix</keyword>
<accession>A0ABS0AZR0</accession>